<evidence type="ECO:0000256" key="6">
    <source>
        <dbReference type="ARBA" id="ARBA00022532"/>
    </source>
</evidence>
<reference evidence="18 19" key="1">
    <citation type="submission" date="2019-11" db="EMBL/GenBank/DDBJ databases">
        <authorList>
            <person name="Cheng Q."/>
            <person name="Yang Z."/>
        </authorList>
    </citation>
    <scope>NUCLEOTIDE SEQUENCE [LARGE SCALE GENOMIC DNA]</scope>
    <source>
        <strain evidence="18 19">HX-22-1</strain>
    </source>
</reference>
<dbReference type="GO" id="GO:0005829">
    <property type="term" value="C:cytosol"/>
    <property type="evidence" value="ECO:0007669"/>
    <property type="project" value="TreeGrafter"/>
</dbReference>
<dbReference type="FunFam" id="3.40.1060.10:FF:000001">
    <property type="entry name" value="Aconitate hydratase, mitochondrial"/>
    <property type="match status" value="1"/>
</dbReference>
<sequence length="755" mass="81568">MAFDLDMIKKVYSNYGSKVDAARKVVGKPLTLTEKILYAHLWDGNASTAFKRGTDYVDFAPDRVAMQDATAQMALLQFMQAGRPKVAVPSTVHCDHLIQAEVGADKDLATANIQNKEVYDFLSSVSNKYGLGFWKPGAGIIHQVVLENYAFPGGMMIGTDSHTPNAGGLGMIAIGVGGADACDVMAGLAWELKFPKLIGIKLTGKLSGWTSAKDVILKVAGILTVKGGTGYIVEYFGEGARSLSATGKGTICNMGAEIGATTSIFGYDEKSEAYLRNTARADIAELANAVKEHLTGDDEVYNNPEQYFDQVIEINLSELEPHINGPFTPDLAWPISKFAAAVKENGWPAKLDVGLIGSCTNSSYEDISRAASLAQQAIDKNLIAKSEYTITPGSEQVRYTVDRDGFLDTFGKMGGVVLANACGPCIGQWARHGAEKQEKNSIITSFNRNFAKRADGNPNTHAFVASPEMVTALAIAGDLTFNPLTDTLTNEKGEQVKLDEPKGWELPTKGFAVEDAGYQAPAEDGSKVEVLVDPKSSRLQLLDPFKAWEGTDLKALKLLIKAKGKCTTDHISMAGPWLKFRGHLDNISNNMLIGAINFFNDKADTVKNQLTGEYGPVPATQRAYKAAGIGSIVVGDENYGEGSSREHAAMEPRHLGVRAILVKSFARIHETNLKKQGMLALTFANPADYDKVQEDDSIDIIGLNDFIPGKPLQIVLNHSNGTTDTLEVNHTYNEQQIEWFKAGGALNIIRKNMGA</sequence>
<organism evidence="18 19">
    <name type="scientific">Pedobacter puniceum</name>
    <dbReference type="NCBI Taxonomy" id="2666136"/>
    <lineage>
        <taxon>Bacteria</taxon>
        <taxon>Pseudomonadati</taxon>
        <taxon>Bacteroidota</taxon>
        <taxon>Sphingobacteriia</taxon>
        <taxon>Sphingobacteriales</taxon>
        <taxon>Sphingobacteriaceae</taxon>
        <taxon>Pedobacter</taxon>
    </lineage>
</organism>
<evidence type="ECO:0000256" key="8">
    <source>
        <dbReference type="ARBA" id="ARBA00022946"/>
    </source>
</evidence>
<dbReference type="InterPro" id="IPR015932">
    <property type="entry name" value="Aconitase_dom2"/>
</dbReference>
<evidence type="ECO:0000256" key="15">
    <source>
        <dbReference type="ARBA" id="ARBA00031977"/>
    </source>
</evidence>
<dbReference type="InterPro" id="IPR050926">
    <property type="entry name" value="Aconitase/IPM_isomerase"/>
</dbReference>
<evidence type="ECO:0000313" key="18">
    <source>
        <dbReference type="EMBL" id="MRX45567.1"/>
    </source>
</evidence>
<dbReference type="NCBIfam" id="NF005558">
    <property type="entry name" value="PRK07229.1"/>
    <property type="match status" value="1"/>
</dbReference>
<dbReference type="InterPro" id="IPR036008">
    <property type="entry name" value="Aconitase_4Fe-4S_dom"/>
</dbReference>
<dbReference type="SUPFAM" id="SSF53732">
    <property type="entry name" value="Aconitase iron-sulfur domain"/>
    <property type="match status" value="1"/>
</dbReference>
<comment type="cofactor">
    <cofactor evidence="1">
        <name>[4Fe-4S] cluster</name>
        <dbReference type="ChEBI" id="CHEBI:49883"/>
    </cofactor>
</comment>
<dbReference type="CDD" id="cd01578">
    <property type="entry name" value="AcnA_Mitochon_Swivel"/>
    <property type="match status" value="1"/>
</dbReference>
<dbReference type="UniPathway" id="UPA00223">
    <property type="reaction ID" value="UER00718"/>
</dbReference>
<evidence type="ECO:0000256" key="7">
    <source>
        <dbReference type="ARBA" id="ARBA00022723"/>
    </source>
</evidence>
<comment type="catalytic activity">
    <reaction evidence="12">
        <text>citrate = D-threo-isocitrate</text>
        <dbReference type="Rhea" id="RHEA:10336"/>
        <dbReference type="ChEBI" id="CHEBI:15562"/>
        <dbReference type="ChEBI" id="CHEBI:16947"/>
        <dbReference type="EC" id="4.2.1.3"/>
    </reaction>
</comment>
<dbReference type="FunFam" id="3.20.19.10:FF:000002">
    <property type="entry name" value="Aconitate hydratase, mitochondrial"/>
    <property type="match status" value="1"/>
</dbReference>
<dbReference type="SUPFAM" id="SSF52016">
    <property type="entry name" value="LeuD/IlvD-like"/>
    <property type="match status" value="1"/>
</dbReference>
<proteinExistence type="inferred from homology"/>
<evidence type="ECO:0000256" key="4">
    <source>
        <dbReference type="ARBA" id="ARBA00012926"/>
    </source>
</evidence>
<name>A0A7K0FKB1_9SPHI</name>
<dbReference type="EC" id="4.2.1.3" evidence="4"/>
<dbReference type="PRINTS" id="PR00415">
    <property type="entry name" value="ACONITASE"/>
</dbReference>
<evidence type="ECO:0000256" key="5">
    <source>
        <dbReference type="ARBA" id="ARBA00019378"/>
    </source>
</evidence>
<evidence type="ECO:0000256" key="10">
    <source>
        <dbReference type="ARBA" id="ARBA00023014"/>
    </source>
</evidence>
<dbReference type="NCBIfam" id="TIGR01340">
    <property type="entry name" value="aconitase_mito"/>
    <property type="match status" value="1"/>
</dbReference>
<evidence type="ECO:0000256" key="9">
    <source>
        <dbReference type="ARBA" id="ARBA00023004"/>
    </source>
</evidence>
<keyword evidence="11 18" id="KW-0456">Lyase</keyword>
<keyword evidence="7" id="KW-0479">Metal-binding</keyword>
<dbReference type="InterPro" id="IPR000573">
    <property type="entry name" value="AconitaseA/IPMdHydase_ssu_swvl"/>
</dbReference>
<keyword evidence="9" id="KW-0408">Iron</keyword>
<dbReference type="InterPro" id="IPR015928">
    <property type="entry name" value="Aconitase/3IPM_dehydase_swvl"/>
</dbReference>
<dbReference type="InterPro" id="IPR001030">
    <property type="entry name" value="Acoase/IPM_deHydtase_lsu_aba"/>
</dbReference>
<dbReference type="Pfam" id="PF00694">
    <property type="entry name" value="Aconitase_C"/>
    <property type="match status" value="1"/>
</dbReference>
<dbReference type="FunFam" id="3.30.499.10:FF:000004">
    <property type="entry name" value="Aconitate hydratase, mitochondrial"/>
    <property type="match status" value="1"/>
</dbReference>
<gene>
    <name evidence="18" type="ORF">GJJ64_00015</name>
</gene>
<feature type="domain" description="Aconitase A/isopropylmalate dehydratase small subunit swivel" evidence="17">
    <location>
        <begin position="558"/>
        <end position="685"/>
    </location>
</feature>
<keyword evidence="19" id="KW-1185">Reference proteome</keyword>
<comment type="similarity">
    <text evidence="3">Belongs to the aconitase/IPM isomerase family.</text>
</comment>
<dbReference type="GO" id="GO:0046872">
    <property type="term" value="F:metal ion binding"/>
    <property type="evidence" value="ECO:0007669"/>
    <property type="project" value="UniProtKB-KW"/>
</dbReference>
<dbReference type="Gene3D" id="3.40.1060.10">
    <property type="entry name" value="Aconitase, Domain 2"/>
    <property type="match status" value="1"/>
</dbReference>
<dbReference type="InterPro" id="IPR018136">
    <property type="entry name" value="Aconitase_4Fe-4S_BS"/>
</dbReference>
<dbReference type="InterPro" id="IPR015931">
    <property type="entry name" value="Acnase/IPM_dHydase_lsu_aba_1/3"/>
</dbReference>
<dbReference type="PROSITE" id="PS01244">
    <property type="entry name" value="ACONITASE_2"/>
    <property type="match status" value="1"/>
</dbReference>
<keyword evidence="6" id="KW-0816">Tricarboxylic acid cycle</keyword>
<comment type="pathway">
    <text evidence="2">Carbohydrate metabolism; tricarboxylic acid cycle; isocitrate from oxaloacetate: step 2/2.</text>
</comment>
<feature type="domain" description="Aconitase/3-isopropylmalate dehydratase large subunit alpha/beta/alpha" evidence="16">
    <location>
        <begin position="35"/>
        <end position="477"/>
    </location>
</feature>
<dbReference type="GO" id="GO:0051539">
    <property type="term" value="F:4 iron, 4 sulfur cluster binding"/>
    <property type="evidence" value="ECO:0007669"/>
    <property type="project" value="InterPro"/>
</dbReference>
<dbReference type="Pfam" id="PF00330">
    <property type="entry name" value="Aconitase"/>
    <property type="match status" value="1"/>
</dbReference>
<dbReference type="Gene3D" id="3.30.499.10">
    <property type="entry name" value="Aconitase, domain 3"/>
    <property type="match status" value="2"/>
</dbReference>
<dbReference type="CDD" id="cd01584">
    <property type="entry name" value="AcnA_Mitochondrial"/>
    <property type="match status" value="1"/>
</dbReference>
<dbReference type="PROSITE" id="PS00450">
    <property type="entry name" value="ACONITASE_1"/>
    <property type="match status" value="1"/>
</dbReference>
<evidence type="ECO:0000256" key="1">
    <source>
        <dbReference type="ARBA" id="ARBA00001966"/>
    </source>
</evidence>
<accession>A0A7K0FKB1</accession>
<comment type="caution">
    <text evidence="18">The sequence shown here is derived from an EMBL/GenBank/DDBJ whole genome shotgun (WGS) entry which is preliminary data.</text>
</comment>
<evidence type="ECO:0000313" key="19">
    <source>
        <dbReference type="Proteomes" id="UP000462931"/>
    </source>
</evidence>
<dbReference type="PANTHER" id="PTHR43160:SF3">
    <property type="entry name" value="ACONITATE HYDRATASE, MITOCHONDRIAL"/>
    <property type="match status" value="1"/>
</dbReference>
<evidence type="ECO:0000259" key="17">
    <source>
        <dbReference type="Pfam" id="PF00694"/>
    </source>
</evidence>
<dbReference type="GO" id="GO:0006099">
    <property type="term" value="P:tricarboxylic acid cycle"/>
    <property type="evidence" value="ECO:0007669"/>
    <property type="project" value="UniProtKB-UniPathway"/>
</dbReference>
<dbReference type="FunFam" id="3.30.499.10:FF:000003">
    <property type="entry name" value="Aconitate hydratase, mitochondrial"/>
    <property type="match status" value="1"/>
</dbReference>
<dbReference type="AlphaFoldDB" id="A0A7K0FKB1"/>
<dbReference type="Gene3D" id="3.20.19.10">
    <property type="entry name" value="Aconitase, domain 4"/>
    <property type="match status" value="1"/>
</dbReference>
<evidence type="ECO:0000256" key="13">
    <source>
        <dbReference type="ARBA" id="ARBA00029682"/>
    </source>
</evidence>
<evidence type="ECO:0000259" key="16">
    <source>
        <dbReference type="Pfam" id="PF00330"/>
    </source>
</evidence>
<protein>
    <recommendedName>
        <fullName evidence="5">Aconitate hydratase A</fullName>
        <ecNumber evidence="4">4.2.1.3</ecNumber>
    </recommendedName>
    <alternativeName>
        <fullName evidence="13">Citrate hydro-lyase</fullName>
    </alternativeName>
    <alternativeName>
        <fullName evidence="15">Iron-responsive protein-like</fullName>
    </alternativeName>
    <alternativeName>
        <fullName evidence="14">RNA-binding protein</fullName>
    </alternativeName>
</protein>
<dbReference type="Proteomes" id="UP000462931">
    <property type="component" value="Unassembled WGS sequence"/>
</dbReference>
<evidence type="ECO:0000256" key="3">
    <source>
        <dbReference type="ARBA" id="ARBA00007185"/>
    </source>
</evidence>
<dbReference type="GO" id="GO:0003994">
    <property type="term" value="F:aconitate hydratase activity"/>
    <property type="evidence" value="ECO:0007669"/>
    <property type="project" value="UniProtKB-EC"/>
</dbReference>
<evidence type="ECO:0000256" key="12">
    <source>
        <dbReference type="ARBA" id="ARBA00023501"/>
    </source>
</evidence>
<dbReference type="RefSeq" id="WP_154285760.1">
    <property type="nucleotide sequence ID" value="NZ_WKJI01000001.1"/>
</dbReference>
<evidence type="ECO:0000256" key="14">
    <source>
        <dbReference type="ARBA" id="ARBA00031081"/>
    </source>
</evidence>
<keyword evidence="8" id="KW-0809">Transit peptide</keyword>
<dbReference type="PANTHER" id="PTHR43160">
    <property type="entry name" value="ACONITATE HYDRATASE B"/>
    <property type="match status" value="1"/>
</dbReference>
<evidence type="ECO:0000256" key="2">
    <source>
        <dbReference type="ARBA" id="ARBA00004717"/>
    </source>
</evidence>
<keyword evidence="10" id="KW-0411">Iron-sulfur</keyword>
<dbReference type="InterPro" id="IPR006248">
    <property type="entry name" value="Aconitase_mito-like"/>
</dbReference>
<evidence type="ECO:0000256" key="11">
    <source>
        <dbReference type="ARBA" id="ARBA00023239"/>
    </source>
</evidence>
<dbReference type="EMBL" id="WKJI01000001">
    <property type="protein sequence ID" value="MRX45567.1"/>
    <property type="molecule type" value="Genomic_DNA"/>
</dbReference>